<evidence type="ECO:0000256" key="1">
    <source>
        <dbReference type="ARBA" id="ARBA00005574"/>
    </source>
</evidence>
<name>A0A5E8AXY5_9ASCO</name>
<dbReference type="Proteomes" id="UP000398389">
    <property type="component" value="Unassembled WGS sequence"/>
</dbReference>
<dbReference type="SMART" id="SM00327">
    <property type="entry name" value="VWA"/>
    <property type="match status" value="1"/>
</dbReference>
<evidence type="ECO:0000313" key="6">
    <source>
        <dbReference type="Proteomes" id="UP000398389"/>
    </source>
</evidence>
<dbReference type="InterPro" id="IPR003903">
    <property type="entry name" value="UIM_dom"/>
</dbReference>
<dbReference type="CDD" id="cd01452">
    <property type="entry name" value="VWA_26S_proteasome_subunit"/>
    <property type="match status" value="1"/>
</dbReference>
<dbReference type="GO" id="GO:0005829">
    <property type="term" value="C:cytosol"/>
    <property type="evidence" value="ECO:0007669"/>
    <property type="project" value="TreeGrafter"/>
</dbReference>
<gene>
    <name evidence="5" type="ORF">SAPINGB_P000165</name>
</gene>
<evidence type="ECO:0000313" key="5">
    <source>
        <dbReference type="EMBL" id="VVT43826.1"/>
    </source>
</evidence>
<dbReference type="Pfam" id="PF13519">
    <property type="entry name" value="VWA_2"/>
    <property type="match status" value="1"/>
</dbReference>
<sequence length="295" mass="31994">MVLEATMIVIDNSEYMRNGDYTPTRFQAQTDAVSMIFNLKTQSNPENTVGLMSMGGNGPKVLATLTSDFGKILSGLHETKIEGSSHLATGIQVAALALKHRQNKIQRQRVIVFVGSLIEDDTKELVKLAKKMKKNNVAVDFINFGEESENTEKLEKFREGVNSNDNSHVVTVPPGPHLLANQLTALFVDSEFGGSLGGASGLGGAGDLGDDSMGGILDQFDPNVDPELALALRMSLEDEKARQEKVKREQAEKEKAEKEAEDPATTSSAGPSENTKSDKDEQPKKDKDGDDLMEL</sequence>
<dbReference type="GO" id="GO:0005634">
    <property type="term" value="C:nucleus"/>
    <property type="evidence" value="ECO:0007669"/>
    <property type="project" value="TreeGrafter"/>
</dbReference>
<dbReference type="GeneID" id="43578989"/>
<dbReference type="AlphaFoldDB" id="A0A5E8AXY5"/>
<dbReference type="InterPro" id="IPR027040">
    <property type="entry name" value="PSMD4"/>
</dbReference>
<keyword evidence="6" id="KW-1185">Reference proteome</keyword>
<comment type="similarity">
    <text evidence="1">Belongs to the proteasome subunit S5A family.</text>
</comment>
<dbReference type="PROSITE" id="PS50330">
    <property type="entry name" value="UIM"/>
    <property type="match status" value="1"/>
</dbReference>
<reference evidence="5 6" key="1">
    <citation type="submission" date="2019-09" db="EMBL/GenBank/DDBJ databases">
        <authorList>
            <person name="Brejova B."/>
        </authorList>
    </citation>
    <scope>NUCLEOTIDE SEQUENCE [LARGE SCALE GENOMIC DNA]</scope>
</reference>
<evidence type="ECO:0000256" key="2">
    <source>
        <dbReference type="ARBA" id="ARBA00022942"/>
    </source>
</evidence>
<feature type="compositionally biased region" description="Polar residues" evidence="3">
    <location>
        <begin position="264"/>
        <end position="274"/>
    </location>
</feature>
<dbReference type="EMBL" id="CABVLU010000001">
    <property type="protein sequence ID" value="VVT43826.1"/>
    <property type="molecule type" value="Genomic_DNA"/>
</dbReference>
<dbReference type="GO" id="GO:0043161">
    <property type="term" value="P:proteasome-mediated ubiquitin-dependent protein catabolic process"/>
    <property type="evidence" value="ECO:0007669"/>
    <property type="project" value="TreeGrafter"/>
</dbReference>
<evidence type="ECO:0000256" key="3">
    <source>
        <dbReference type="SAM" id="MobiDB-lite"/>
    </source>
</evidence>
<dbReference type="Gene3D" id="3.40.50.410">
    <property type="entry name" value="von Willebrand factor, type A domain"/>
    <property type="match status" value="1"/>
</dbReference>
<proteinExistence type="inferred from homology"/>
<feature type="domain" description="VWFA" evidence="4">
    <location>
        <begin position="5"/>
        <end position="186"/>
    </location>
</feature>
<dbReference type="GO" id="GO:0036435">
    <property type="term" value="F:K48-linked polyubiquitin modification-dependent protein binding"/>
    <property type="evidence" value="ECO:0007669"/>
    <property type="project" value="UniProtKB-ARBA"/>
</dbReference>
<evidence type="ECO:0000259" key="4">
    <source>
        <dbReference type="PROSITE" id="PS50234"/>
    </source>
</evidence>
<dbReference type="InterPro" id="IPR002035">
    <property type="entry name" value="VWF_A"/>
</dbReference>
<dbReference type="InterPro" id="IPR036465">
    <property type="entry name" value="vWFA_dom_sf"/>
</dbReference>
<dbReference type="Gene3D" id="1.10.287.3990">
    <property type="match status" value="1"/>
</dbReference>
<feature type="compositionally biased region" description="Basic and acidic residues" evidence="3">
    <location>
        <begin position="275"/>
        <end position="295"/>
    </location>
</feature>
<dbReference type="RefSeq" id="XP_031850780.1">
    <property type="nucleotide sequence ID" value="XM_031994889.1"/>
</dbReference>
<organism evidence="5 6">
    <name type="scientific">Magnusiomyces paraingens</name>
    <dbReference type="NCBI Taxonomy" id="2606893"/>
    <lineage>
        <taxon>Eukaryota</taxon>
        <taxon>Fungi</taxon>
        <taxon>Dikarya</taxon>
        <taxon>Ascomycota</taxon>
        <taxon>Saccharomycotina</taxon>
        <taxon>Dipodascomycetes</taxon>
        <taxon>Dipodascales</taxon>
        <taxon>Dipodascaceae</taxon>
        <taxon>Magnusiomyces</taxon>
    </lineage>
</organism>
<protein>
    <recommendedName>
        <fullName evidence="4">VWFA domain-containing protein</fullName>
    </recommendedName>
</protein>
<dbReference type="PANTHER" id="PTHR10223:SF0">
    <property type="entry name" value="26S PROTEASOME NON-ATPASE REGULATORY SUBUNIT 4"/>
    <property type="match status" value="1"/>
</dbReference>
<dbReference type="SUPFAM" id="SSF53300">
    <property type="entry name" value="vWA-like"/>
    <property type="match status" value="1"/>
</dbReference>
<feature type="region of interest" description="Disordered" evidence="3">
    <location>
        <begin position="237"/>
        <end position="295"/>
    </location>
</feature>
<dbReference type="OrthoDB" id="1731724at2759"/>
<keyword evidence="2" id="KW-0647">Proteasome</keyword>
<dbReference type="GO" id="GO:0008540">
    <property type="term" value="C:proteasome regulatory particle, base subcomplex"/>
    <property type="evidence" value="ECO:0007669"/>
    <property type="project" value="TreeGrafter"/>
</dbReference>
<feature type="compositionally biased region" description="Basic and acidic residues" evidence="3">
    <location>
        <begin position="237"/>
        <end position="258"/>
    </location>
</feature>
<accession>A0A5E8AXY5</accession>
<dbReference type="PANTHER" id="PTHR10223">
    <property type="entry name" value="26S PROTEASOME NON-ATPASE REGULATORY SUBUNIT 4"/>
    <property type="match status" value="1"/>
</dbReference>
<dbReference type="FunFam" id="3.40.50.410:FF:000005">
    <property type="entry name" value="26S proteasome non-ATPase regulatory subunit 4"/>
    <property type="match status" value="1"/>
</dbReference>
<dbReference type="PROSITE" id="PS50234">
    <property type="entry name" value="VWFA"/>
    <property type="match status" value="1"/>
</dbReference>